<sequence>MSLSAETEPLEAPVQLHEPVLTREEQAAIARRGGGEVYPAFDLNVGAIPVRRLILRLRQLDDPEKEQAEAAAEAIASSLAVNISNTVDWDVGESYITAMSHRIYEVLLPFSDKSTCGTCWRGSGGHAERGARTTATRSSRNTRRGQFTRRSP</sequence>
<name>A0A8S9U1H1_PHYIN</name>
<organism evidence="2 3">
    <name type="scientific">Phytophthora infestans</name>
    <name type="common">Potato late blight agent</name>
    <name type="synonym">Botrytis infestans</name>
    <dbReference type="NCBI Taxonomy" id="4787"/>
    <lineage>
        <taxon>Eukaryota</taxon>
        <taxon>Sar</taxon>
        <taxon>Stramenopiles</taxon>
        <taxon>Oomycota</taxon>
        <taxon>Peronosporomycetes</taxon>
        <taxon>Peronosporales</taxon>
        <taxon>Peronosporaceae</taxon>
        <taxon>Phytophthora</taxon>
    </lineage>
</organism>
<gene>
    <name evidence="2" type="ORF">GN958_ATG16919</name>
</gene>
<feature type="compositionally biased region" description="Basic residues" evidence="1">
    <location>
        <begin position="140"/>
        <end position="152"/>
    </location>
</feature>
<evidence type="ECO:0000313" key="3">
    <source>
        <dbReference type="Proteomes" id="UP000704712"/>
    </source>
</evidence>
<dbReference type="EMBL" id="JAACNO010002359">
    <property type="protein sequence ID" value="KAF4133582.1"/>
    <property type="molecule type" value="Genomic_DNA"/>
</dbReference>
<evidence type="ECO:0000256" key="1">
    <source>
        <dbReference type="SAM" id="MobiDB-lite"/>
    </source>
</evidence>
<dbReference type="AlphaFoldDB" id="A0A8S9U1H1"/>
<protein>
    <submittedName>
        <fullName evidence="2">Uncharacterized protein</fullName>
    </submittedName>
</protein>
<comment type="caution">
    <text evidence="2">The sequence shown here is derived from an EMBL/GenBank/DDBJ whole genome shotgun (WGS) entry which is preliminary data.</text>
</comment>
<reference evidence="2" key="1">
    <citation type="submission" date="2020-03" db="EMBL/GenBank/DDBJ databases">
        <title>Hybrid Assembly of Korean Phytophthora infestans isolates.</title>
        <authorList>
            <person name="Prokchorchik M."/>
            <person name="Lee Y."/>
            <person name="Seo J."/>
            <person name="Cho J.-H."/>
            <person name="Park Y.-E."/>
            <person name="Jang D.-C."/>
            <person name="Im J.-S."/>
            <person name="Choi J.-G."/>
            <person name="Park H.-J."/>
            <person name="Lee G.-B."/>
            <person name="Lee Y.-G."/>
            <person name="Hong S.-Y."/>
            <person name="Cho K."/>
            <person name="Sohn K.H."/>
        </authorList>
    </citation>
    <scope>NUCLEOTIDE SEQUENCE</scope>
    <source>
        <strain evidence="2">KR_2_A2</strain>
    </source>
</reference>
<accession>A0A8S9U1H1</accession>
<evidence type="ECO:0000313" key="2">
    <source>
        <dbReference type="EMBL" id="KAF4133582.1"/>
    </source>
</evidence>
<proteinExistence type="predicted"/>
<dbReference type="Proteomes" id="UP000704712">
    <property type="component" value="Unassembled WGS sequence"/>
</dbReference>
<feature type="region of interest" description="Disordered" evidence="1">
    <location>
        <begin position="121"/>
        <end position="152"/>
    </location>
</feature>